<name>A0A0F8X443_9ZZZZ</name>
<sequence length="24" mass="2975">MPAKREQWRLPKTFKKEPVIDGYR</sequence>
<gene>
    <name evidence="1" type="ORF">LCGC14_3072190</name>
</gene>
<dbReference type="EMBL" id="LAZR01065379">
    <property type="protein sequence ID" value="KKK55670.1"/>
    <property type="molecule type" value="Genomic_DNA"/>
</dbReference>
<comment type="caution">
    <text evidence="1">The sequence shown here is derived from an EMBL/GenBank/DDBJ whole genome shotgun (WGS) entry which is preliminary data.</text>
</comment>
<accession>A0A0F8X443</accession>
<protein>
    <submittedName>
        <fullName evidence="1">Uncharacterized protein</fullName>
    </submittedName>
</protein>
<feature type="non-terminal residue" evidence="1">
    <location>
        <position position="24"/>
    </location>
</feature>
<evidence type="ECO:0000313" key="1">
    <source>
        <dbReference type="EMBL" id="KKK55670.1"/>
    </source>
</evidence>
<proteinExistence type="predicted"/>
<organism evidence="1">
    <name type="scientific">marine sediment metagenome</name>
    <dbReference type="NCBI Taxonomy" id="412755"/>
    <lineage>
        <taxon>unclassified sequences</taxon>
        <taxon>metagenomes</taxon>
        <taxon>ecological metagenomes</taxon>
    </lineage>
</organism>
<dbReference type="AlphaFoldDB" id="A0A0F8X443"/>
<reference evidence="1" key="1">
    <citation type="journal article" date="2015" name="Nature">
        <title>Complex archaea that bridge the gap between prokaryotes and eukaryotes.</title>
        <authorList>
            <person name="Spang A."/>
            <person name="Saw J.H."/>
            <person name="Jorgensen S.L."/>
            <person name="Zaremba-Niedzwiedzka K."/>
            <person name="Martijn J."/>
            <person name="Lind A.E."/>
            <person name="van Eijk R."/>
            <person name="Schleper C."/>
            <person name="Guy L."/>
            <person name="Ettema T.J."/>
        </authorList>
    </citation>
    <scope>NUCLEOTIDE SEQUENCE</scope>
</reference>